<protein>
    <submittedName>
        <fullName evidence="1">Uncharacterized protein</fullName>
    </submittedName>
</protein>
<dbReference type="Proteomes" id="UP000051952">
    <property type="component" value="Unassembled WGS sequence"/>
</dbReference>
<reference evidence="2" key="1">
    <citation type="submission" date="2015-09" db="EMBL/GenBank/DDBJ databases">
        <authorList>
            <consortium name="Pathogen Informatics"/>
        </authorList>
    </citation>
    <scope>NUCLEOTIDE SEQUENCE [LARGE SCALE GENOMIC DNA]</scope>
    <source>
        <strain evidence="2">Lake Konstanz</strain>
    </source>
</reference>
<name>A0A0S4IQC1_BODSA</name>
<dbReference type="OrthoDB" id="274718at2759"/>
<sequence length="213" mass="24088">MRHTDVLQMYRASPIFLKSQSSGVNQYGLKPQTAYDYLNPTNLINFGRGTKFDNLGVRRSDRGEIDSSPSMNGTAVFQQAKMLGLSSGDAQLNMCQGETMALRVCMAKGTEPCDRESSILDTCLGRVGELRRAISTAGFEYGDWFIQNVSDNHTKPFQHRPHDWREHYAQEKIQKSDVQGGRAYGKQPKLMAWNARYTKTEGYGKRPRLPINK</sequence>
<proteinExistence type="predicted"/>
<dbReference type="EMBL" id="CYKH01000275">
    <property type="protein sequence ID" value="CUF24528.1"/>
    <property type="molecule type" value="Genomic_DNA"/>
</dbReference>
<organism evidence="1 2">
    <name type="scientific">Bodo saltans</name>
    <name type="common">Flagellated protozoan</name>
    <dbReference type="NCBI Taxonomy" id="75058"/>
    <lineage>
        <taxon>Eukaryota</taxon>
        <taxon>Discoba</taxon>
        <taxon>Euglenozoa</taxon>
        <taxon>Kinetoplastea</taxon>
        <taxon>Metakinetoplastina</taxon>
        <taxon>Eubodonida</taxon>
        <taxon>Bodonidae</taxon>
        <taxon>Bodo</taxon>
    </lineage>
</organism>
<dbReference type="AlphaFoldDB" id="A0A0S4IQC1"/>
<dbReference type="OMA" id="RLCESET"/>
<keyword evidence="2" id="KW-1185">Reference proteome</keyword>
<accession>A0A0S4IQC1</accession>
<dbReference type="VEuPathDB" id="TriTrypDB:BSAL_60560"/>
<gene>
    <name evidence="1" type="ORF">BSAL_60560</name>
</gene>
<evidence type="ECO:0000313" key="1">
    <source>
        <dbReference type="EMBL" id="CUF24528.1"/>
    </source>
</evidence>
<evidence type="ECO:0000313" key="2">
    <source>
        <dbReference type="Proteomes" id="UP000051952"/>
    </source>
</evidence>